<accession>A0ABN1RXK9</accession>
<proteinExistence type="predicted"/>
<dbReference type="EMBL" id="BAAAIE010000001">
    <property type="protein sequence ID" value="GAA0967184.1"/>
    <property type="molecule type" value="Genomic_DNA"/>
</dbReference>
<dbReference type="Proteomes" id="UP001500033">
    <property type="component" value="Unassembled WGS sequence"/>
</dbReference>
<comment type="caution">
    <text evidence="2">The sequence shown here is derived from an EMBL/GenBank/DDBJ whole genome shotgun (WGS) entry which is preliminary data.</text>
</comment>
<evidence type="ECO:0008006" key="4">
    <source>
        <dbReference type="Google" id="ProtNLM"/>
    </source>
</evidence>
<evidence type="ECO:0000313" key="2">
    <source>
        <dbReference type="EMBL" id="GAA0967184.1"/>
    </source>
</evidence>
<evidence type="ECO:0000313" key="3">
    <source>
        <dbReference type="Proteomes" id="UP001500033"/>
    </source>
</evidence>
<keyword evidence="1" id="KW-0812">Transmembrane</keyword>
<gene>
    <name evidence="2" type="ORF">GCM10009576_001160</name>
</gene>
<keyword evidence="3" id="KW-1185">Reference proteome</keyword>
<reference evidence="2 3" key="1">
    <citation type="journal article" date="2019" name="Int. J. Syst. Evol. Microbiol.">
        <title>The Global Catalogue of Microorganisms (GCM) 10K type strain sequencing project: providing services to taxonomists for standard genome sequencing and annotation.</title>
        <authorList>
            <consortium name="The Broad Institute Genomics Platform"/>
            <consortium name="The Broad Institute Genome Sequencing Center for Infectious Disease"/>
            <person name="Wu L."/>
            <person name="Ma J."/>
        </authorList>
    </citation>
    <scope>NUCLEOTIDE SEQUENCE [LARGE SCALE GENOMIC DNA]</scope>
    <source>
        <strain evidence="2 3">JCM 11445</strain>
    </source>
</reference>
<protein>
    <recommendedName>
        <fullName evidence="4">Integral membrane protein</fullName>
    </recommendedName>
</protein>
<sequence length="85" mass="8760">MILGLGVSALCAFGALIALVGAVAMALPGRPQPWPVHLMRRGTRLAAAAAASLYVLALSGALLAIGAGYVTELHSRKHARCRQGR</sequence>
<name>A0ABN1RXK9_9ACTN</name>
<feature type="transmembrane region" description="Helical" evidence="1">
    <location>
        <begin position="45"/>
        <end position="70"/>
    </location>
</feature>
<evidence type="ECO:0000256" key="1">
    <source>
        <dbReference type="SAM" id="Phobius"/>
    </source>
</evidence>
<organism evidence="2 3">
    <name type="scientific">Streptomyces rhizosphaericus</name>
    <dbReference type="NCBI Taxonomy" id="114699"/>
    <lineage>
        <taxon>Bacteria</taxon>
        <taxon>Bacillati</taxon>
        <taxon>Actinomycetota</taxon>
        <taxon>Actinomycetes</taxon>
        <taxon>Kitasatosporales</taxon>
        <taxon>Streptomycetaceae</taxon>
        <taxon>Streptomyces</taxon>
        <taxon>Streptomyces violaceusniger group</taxon>
    </lineage>
</organism>
<keyword evidence="1" id="KW-1133">Transmembrane helix</keyword>
<keyword evidence="1" id="KW-0472">Membrane</keyword>